<accession>A0A517Z0A4</accession>
<dbReference type="CDD" id="cd07067">
    <property type="entry name" value="HP_PGM_like"/>
    <property type="match status" value="1"/>
</dbReference>
<dbReference type="KEGG" id="mri:Mal4_01960"/>
<gene>
    <name evidence="2" type="primary">gpmA</name>
    <name evidence="2" type="ORF">Mal4_01960</name>
</gene>
<dbReference type="EMBL" id="CP036275">
    <property type="protein sequence ID" value="QDU35914.1"/>
    <property type="molecule type" value="Genomic_DNA"/>
</dbReference>
<dbReference type="PANTHER" id="PTHR47623">
    <property type="entry name" value="OS09G0287300 PROTEIN"/>
    <property type="match status" value="1"/>
</dbReference>
<dbReference type="SUPFAM" id="SSF53254">
    <property type="entry name" value="Phosphoglycerate mutase-like"/>
    <property type="match status" value="1"/>
</dbReference>
<feature type="binding site" evidence="1">
    <location>
        <position position="58"/>
    </location>
    <ligand>
        <name>substrate</name>
    </ligand>
</feature>
<dbReference type="InterPro" id="IPR013078">
    <property type="entry name" value="His_Pase_superF_clade-1"/>
</dbReference>
<dbReference type="InterPro" id="IPR029033">
    <property type="entry name" value="His_PPase_superfam"/>
</dbReference>
<dbReference type="Gene3D" id="3.40.50.1240">
    <property type="entry name" value="Phosphoglycerate mutase-like"/>
    <property type="match status" value="1"/>
</dbReference>
<reference evidence="2 3" key="1">
    <citation type="submission" date="2019-02" db="EMBL/GenBank/DDBJ databases">
        <title>Deep-cultivation of Planctomycetes and their phenomic and genomic characterization uncovers novel biology.</title>
        <authorList>
            <person name="Wiegand S."/>
            <person name="Jogler M."/>
            <person name="Boedeker C."/>
            <person name="Pinto D."/>
            <person name="Vollmers J."/>
            <person name="Rivas-Marin E."/>
            <person name="Kohn T."/>
            <person name="Peeters S.H."/>
            <person name="Heuer A."/>
            <person name="Rast P."/>
            <person name="Oberbeckmann S."/>
            <person name="Bunk B."/>
            <person name="Jeske O."/>
            <person name="Meyerdierks A."/>
            <person name="Storesund J.E."/>
            <person name="Kallscheuer N."/>
            <person name="Luecker S."/>
            <person name="Lage O.M."/>
            <person name="Pohl T."/>
            <person name="Merkel B.J."/>
            <person name="Hornburger P."/>
            <person name="Mueller R.-W."/>
            <person name="Bruemmer F."/>
            <person name="Labrenz M."/>
            <person name="Spormann A.M."/>
            <person name="Op den Camp H."/>
            <person name="Overmann J."/>
            <person name="Amann R."/>
            <person name="Jetten M.S.M."/>
            <person name="Mascher T."/>
            <person name="Medema M.H."/>
            <person name="Devos D.P."/>
            <person name="Kaster A.-K."/>
            <person name="Ovreas L."/>
            <person name="Rohde M."/>
            <person name="Galperin M.Y."/>
            <person name="Jogler C."/>
        </authorList>
    </citation>
    <scope>NUCLEOTIDE SEQUENCE [LARGE SCALE GENOMIC DNA]</scope>
    <source>
        <strain evidence="2 3">Mal4</strain>
    </source>
</reference>
<dbReference type="EC" id="5.4.2.11" evidence="2"/>
<protein>
    <submittedName>
        <fullName evidence="2">2,3-bisphosphoglycerate-dependent phosphoglycerate mutase</fullName>
        <ecNumber evidence="2">5.4.2.11</ecNumber>
    </submittedName>
</protein>
<evidence type="ECO:0000313" key="2">
    <source>
        <dbReference type="EMBL" id="QDU35914.1"/>
    </source>
</evidence>
<dbReference type="Pfam" id="PF00300">
    <property type="entry name" value="His_Phos_1"/>
    <property type="match status" value="1"/>
</dbReference>
<dbReference type="SMART" id="SM00855">
    <property type="entry name" value="PGAM"/>
    <property type="match status" value="1"/>
</dbReference>
<evidence type="ECO:0000313" key="3">
    <source>
        <dbReference type="Proteomes" id="UP000320496"/>
    </source>
</evidence>
<dbReference type="GO" id="GO:0004619">
    <property type="term" value="F:phosphoglycerate mutase activity"/>
    <property type="evidence" value="ECO:0007669"/>
    <property type="project" value="UniProtKB-EC"/>
</dbReference>
<dbReference type="Proteomes" id="UP000320496">
    <property type="component" value="Chromosome"/>
</dbReference>
<name>A0A517Z0A4_9PLAN</name>
<dbReference type="AlphaFoldDB" id="A0A517Z0A4"/>
<sequence length="164" mass="18529">MKTLLLMRHAKSSWADASMADHDRPLNDRGKRDAPRMGQWLLENDLVPELIVSSTARRARKTASRVAGGCDYTANVIRERSLYHAGPEDWYAFVQTLPGEVDRALCIGHNPGLEEFVYRLTLTYVRMPTAAIVHVRLPVESWSELDTSIDGELIDVWRPKELAG</sequence>
<keyword evidence="2" id="KW-0413">Isomerase</keyword>
<keyword evidence="3" id="KW-1185">Reference proteome</keyword>
<proteinExistence type="predicted"/>
<organism evidence="2 3">
    <name type="scientific">Maioricimonas rarisocia</name>
    <dbReference type="NCBI Taxonomy" id="2528026"/>
    <lineage>
        <taxon>Bacteria</taxon>
        <taxon>Pseudomonadati</taxon>
        <taxon>Planctomycetota</taxon>
        <taxon>Planctomycetia</taxon>
        <taxon>Planctomycetales</taxon>
        <taxon>Planctomycetaceae</taxon>
        <taxon>Maioricimonas</taxon>
    </lineage>
</organism>
<dbReference type="PANTHER" id="PTHR47623:SF1">
    <property type="entry name" value="OS09G0287300 PROTEIN"/>
    <property type="match status" value="1"/>
</dbReference>
<evidence type="ECO:0000256" key="1">
    <source>
        <dbReference type="PIRSR" id="PIRSR613078-2"/>
    </source>
</evidence>
<dbReference type="RefSeq" id="WP_145366633.1">
    <property type="nucleotide sequence ID" value="NZ_CP036275.1"/>
</dbReference>
<dbReference type="OrthoDB" id="9781415at2"/>